<gene>
    <name evidence="1" type="primary">GATA-6</name>
</gene>
<name>Q9UGK4_HUMAN</name>
<feature type="non-terminal residue" evidence="1">
    <location>
        <position position="82"/>
    </location>
</feature>
<dbReference type="AlphaFoldDB" id="Q9UGK4"/>
<evidence type="ECO:0000313" key="1">
    <source>
        <dbReference type="EMBL" id="CAB53342.1"/>
    </source>
</evidence>
<organism evidence="1">
    <name type="scientific">Homo sapiens</name>
    <name type="common">Human</name>
    <dbReference type="NCBI Taxonomy" id="9606"/>
    <lineage>
        <taxon>Eukaryota</taxon>
        <taxon>Metazoa</taxon>
        <taxon>Chordata</taxon>
        <taxon>Craniata</taxon>
        <taxon>Vertebrata</taxon>
        <taxon>Euteleostomi</taxon>
        <taxon>Mammalia</taxon>
        <taxon>Eutheria</taxon>
        <taxon>Euarchontoglires</taxon>
        <taxon>Primates</taxon>
        <taxon>Haplorrhini</taxon>
        <taxon>Catarrhini</taxon>
        <taxon>Hominidae</taxon>
        <taxon>Homo</taxon>
    </lineage>
</organism>
<dbReference type="EMBL" id="AJ245649">
    <property type="protein sequence ID" value="CAB53342.1"/>
    <property type="molecule type" value="Genomic_DNA"/>
</dbReference>
<feature type="non-terminal residue" evidence="1">
    <location>
        <position position="1"/>
    </location>
</feature>
<sequence length="82" mass="8830">QFRPTAWHPSASAVCLGLGESNQEPRLQFSGRAVRGASSLLFIHQQRGADPGLALARWRPRLLSAPGSTLRRGRSPCAAPAR</sequence>
<accession>Q9UGK4</accession>
<protein>
    <submittedName>
        <fullName evidence="1">GATA-6</fullName>
    </submittedName>
</protein>
<proteinExistence type="predicted"/>
<reference evidence="1" key="1">
    <citation type="journal article" date="1999" name="J. Biol. Chem.">
        <title>The human and mouse GATA-6 genes utilize two promoters and two initiation codons.</title>
        <authorList>
            <person name="Brewer A."/>
            <person name="Gove C."/>
            <person name="Davies A."/>
            <person name="McNulty C."/>
            <person name="Barrow D."/>
            <person name="Koutsourakis M."/>
            <person name="Farzaneh F."/>
            <person name="Pizzey J."/>
            <person name="Bomford A."/>
            <person name="Patient R."/>
        </authorList>
    </citation>
    <scope>NUCLEOTIDE SEQUENCE</scope>
</reference>